<feature type="compositionally biased region" description="Basic and acidic residues" evidence="1">
    <location>
        <begin position="50"/>
        <end position="61"/>
    </location>
</feature>
<dbReference type="EMBL" id="CP032702">
    <property type="protein sequence ID" value="QDY43076.1"/>
    <property type="molecule type" value="Genomic_DNA"/>
</dbReference>
<gene>
    <name evidence="2" type="ORF">D8B20_14860</name>
</gene>
<keyword evidence="3" id="KW-1185">Reference proteome</keyword>
<organism evidence="2 3">
    <name type="scientific">Candidatus Pantoea soli</name>
    <dbReference type="NCBI Taxonomy" id="3098669"/>
    <lineage>
        <taxon>Bacteria</taxon>
        <taxon>Pseudomonadati</taxon>
        <taxon>Pseudomonadota</taxon>
        <taxon>Gammaproteobacteria</taxon>
        <taxon>Enterobacterales</taxon>
        <taxon>Erwiniaceae</taxon>
        <taxon>Pantoea</taxon>
    </lineage>
</organism>
<proteinExistence type="predicted"/>
<feature type="region of interest" description="Disordered" evidence="1">
    <location>
        <begin position="50"/>
        <end position="69"/>
    </location>
</feature>
<evidence type="ECO:0000313" key="2">
    <source>
        <dbReference type="EMBL" id="QDY43076.1"/>
    </source>
</evidence>
<name>A0A518XG65_9GAMM</name>
<evidence type="ECO:0000313" key="3">
    <source>
        <dbReference type="Proteomes" id="UP000319411"/>
    </source>
</evidence>
<evidence type="ECO:0000256" key="1">
    <source>
        <dbReference type="SAM" id="MobiDB-lite"/>
    </source>
</evidence>
<protein>
    <submittedName>
        <fullName evidence="2">Uncharacterized protein</fullName>
    </submittedName>
</protein>
<reference evidence="2 3" key="1">
    <citation type="submission" date="2018-10" db="EMBL/GenBank/DDBJ databases">
        <title>Genome Sequencing of Pantoea dispersa DSM 32899.</title>
        <authorList>
            <person name="Nawrath M."/>
            <person name="Ottenheim C."/>
            <person name="Wilm A."/>
            <person name="Zimmermann W."/>
            <person name="Wu J.C."/>
        </authorList>
    </citation>
    <scope>NUCLEOTIDE SEQUENCE [LARGE SCALE GENOMIC DNA]</scope>
    <source>
        <strain evidence="2 3">DSM 32899</strain>
    </source>
</reference>
<dbReference type="Proteomes" id="UP000319411">
    <property type="component" value="Chromosome"/>
</dbReference>
<dbReference type="AlphaFoldDB" id="A0A518XG65"/>
<dbReference type="KEGG" id="pdis:D8B20_14860"/>
<accession>A0A518XG65</accession>
<sequence>MHHFLEIFSELLSNWPLISGERREKKPVKDRKKISDLHYRPVFRTTVDKKIEDIPQKDENKSAPVKSST</sequence>